<dbReference type="EC" id="2.1.1.67" evidence="4 9"/>
<comment type="caution">
    <text evidence="10">The sequence shown here is derived from an EMBL/GenBank/DDBJ whole genome shotgun (WGS) entry which is preliminary data.</text>
</comment>
<dbReference type="Pfam" id="PF05724">
    <property type="entry name" value="TPMT"/>
    <property type="match status" value="1"/>
</dbReference>
<dbReference type="GO" id="GO:0005737">
    <property type="term" value="C:cytoplasm"/>
    <property type="evidence" value="ECO:0007669"/>
    <property type="project" value="UniProtKB-SubCell"/>
</dbReference>
<dbReference type="InterPro" id="IPR022474">
    <property type="entry name" value="Thiopur_S-MeTfrase_Se/Te_detox"/>
</dbReference>
<keyword evidence="11" id="KW-1185">Reference proteome</keyword>
<keyword evidence="7 9" id="KW-0808">Transferase</keyword>
<evidence type="ECO:0000256" key="2">
    <source>
        <dbReference type="ARBA" id="ARBA00004496"/>
    </source>
</evidence>
<dbReference type="PIRSF" id="PIRSF023956">
    <property type="entry name" value="Thiopurine_S-methyltransferase"/>
    <property type="match status" value="1"/>
</dbReference>
<dbReference type="NCBIfam" id="NF009732">
    <property type="entry name" value="PRK13255.1"/>
    <property type="match status" value="1"/>
</dbReference>
<dbReference type="Proteomes" id="UP000037178">
    <property type="component" value="Unassembled WGS sequence"/>
</dbReference>
<dbReference type="HAMAP" id="MF_00812">
    <property type="entry name" value="Thiopur_methtran"/>
    <property type="match status" value="1"/>
</dbReference>
<dbReference type="NCBIfam" id="TIGR03840">
    <property type="entry name" value="TMPT_Se_Te"/>
    <property type="match status" value="1"/>
</dbReference>
<dbReference type="RefSeq" id="WP_049643583.1">
    <property type="nucleotide sequence ID" value="NZ_LFTY01000002.1"/>
</dbReference>
<feature type="binding site" evidence="9">
    <location>
        <position position="123"/>
    </location>
    <ligand>
        <name>S-adenosyl-L-methionine</name>
        <dbReference type="ChEBI" id="CHEBI:59789"/>
    </ligand>
</feature>
<sequence>MEHDFWHARWGDDRTGFHEEAPNPLLVAHLSSLALAPGARVFVPLCGKSVDLIWLRDQGFAVVGAELSPIAVAAMMAALGGAEEVSQHGALQRYNAAGIEIFEGDIFALDATTLGAVDAVYDRAALVALPPRMRADYASHMVALTKRAPQLLISFAYDQAMMDGPPFSVPRSEITDLYGATHKVDPLADQAISGRLGQRCAGREQVWRLVPH</sequence>
<comment type="catalytic activity">
    <reaction evidence="1 9">
        <text>S-adenosyl-L-methionine + a thiopurine = S-adenosyl-L-homocysteine + a thiopurine S-methylether.</text>
        <dbReference type="EC" id="2.1.1.67"/>
    </reaction>
</comment>
<evidence type="ECO:0000256" key="5">
    <source>
        <dbReference type="ARBA" id="ARBA00022490"/>
    </source>
</evidence>
<dbReference type="OrthoDB" id="9778208at2"/>
<dbReference type="PANTHER" id="PTHR10259">
    <property type="entry name" value="THIOPURINE S-METHYLTRANSFERASE"/>
    <property type="match status" value="1"/>
</dbReference>
<dbReference type="PANTHER" id="PTHR10259:SF11">
    <property type="entry name" value="THIOPURINE S-METHYLTRANSFERASE"/>
    <property type="match status" value="1"/>
</dbReference>
<dbReference type="InterPro" id="IPR025835">
    <property type="entry name" value="Thiopurine_S-MeTrfase"/>
</dbReference>
<feature type="binding site" evidence="9">
    <location>
        <position position="10"/>
    </location>
    <ligand>
        <name>S-adenosyl-L-methionine</name>
        <dbReference type="ChEBI" id="CHEBI:59789"/>
    </ligand>
</feature>
<reference evidence="10 11" key="1">
    <citation type="submission" date="2015-06" db="EMBL/GenBank/DDBJ databases">
        <title>Draft genome sequence of an Alphaproteobacteria species associated to the Mediterranean sponge Oscarella lobularis.</title>
        <authorList>
            <person name="Jourda C."/>
            <person name="Santini S."/>
            <person name="Claverie J.-M."/>
        </authorList>
    </citation>
    <scope>NUCLEOTIDE SEQUENCE [LARGE SCALE GENOMIC DNA]</scope>
    <source>
        <strain evidence="10">IGS</strain>
    </source>
</reference>
<evidence type="ECO:0000256" key="4">
    <source>
        <dbReference type="ARBA" id="ARBA00011905"/>
    </source>
</evidence>
<dbReference type="InterPro" id="IPR029063">
    <property type="entry name" value="SAM-dependent_MTases_sf"/>
</dbReference>
<dbReference type="EMBL" id="LFTY01000002">
    <property type="protein sequence ID" value="KMW57910.1"/>
    <property type="molecule type" value="Genomic_DNA"/>
</dbReference>
<comment type="similarity">
    <text evidence="3 9">Belongs to the class I-like SAM-binding methyltransferase superfamily. TPMT family.</text>
</comment>
<evidence type="ECO:0000313" key="11">
    <source>
        <dbReference type="Proteomes" id="UP000037178"/>
    </source>
</evidence>
<organism evidence="10 11">
    <name type="scientific">Candidatus Rhodobacter oscarellae</name>
    <dbReference type="NCBI Taxonomy" id="1675527"/>
    <lineage>
        <taxon>Bacteria</taxon>
        <taxon>Pseudomonadati</taxon>
        <taxon>Pseudomonadota</taxon>
        <taxon>Alphaproteobacteria</taxon>
        <taxon>Rhodobacterales</taxon>
        <taxon>Rhodobacter group</taxon>
        <taxon>Rhodobacter</taxon>
    </lineage>
</organism>
<dbReference type="PROSITE" id="PS51585">
    <property type="entry name" value="SAM_MT_TPMT"/>
    <property type="match status" value="1"/>
</dbReference>
<evidence type="ECO:0000256" key="9">
    <source>
        <dbReference type="HAMAP-Rule" id="MF_00812"/>
    </source>
</evidence>
<proteinExistence type="inferred from homology"/>
<keyword evidence="6 9" id="KW-0489">Methyltransferase</keyword>
<evidence type="ECO:0000256" key="8">
    <source>
        <dbReference type="ARBA" id="ARBA00022691"/>
    </source>
</evidence>
<comment type="subcellular location">
    <subcellularLocation>
        <location evidence="2 9">Cytoplasm</location>
    </subcellularLocation>
</comment>
<evidence type="ECO:0000256" key="3">
    <source>
        <dbReference type="ARBA" id="ARBA00008145"/>
    </source>
</evidence>
<dbReference type="GO" id="GO:0032259">
    <property type="term" value="P:methylation"/>
    <property type="evidence" value="ECO:0007669"/>
    <property type="project" value="UniProtKB-KW"/>
</dbReference>
<dbReference type="STRING" id="1675527.AIOL_002878"/>
<keyword evidence="8 9" id="KW-0949">S-adenosyl-L-methionine</keyword>
<dbReference type="AlphaFoldDB" id="A0A0J9E533"/>
<dbReference type="Gene3D" id="3.40.50.150">
    <property type="entry name" value="Vaccinia Virus protein VP39"/>
    <property type="match status" value="1"/>
</dbReference>
<keyword evidence="5 9" id="KW-0963">Cytoplasm</keyword>
<accession>A0A0J9E533</accession>
<dbReference type="GO" id="GO:0010038">
    <property type="term" value="P:response to metal ion"/>
    <property type="evidence" value="ECO:0007669"/>
    <property type="project" value="InterPro"/>
</dbReference>
<dbReference type="PATRIC" id="fig|1675527.3.peg.3012"/>
<evidence type="ECO:0000313" key="10">
    <source>
        <dbReference type="EMBL" id="KMW57910.1"/>
    </source>
</evidence>
<evidence type="ECO:0000256" key="7">
    <source>
        <dbReference type="ARBA" id="ARBA00022679"/>
    </source>
</evidence>
<name>A0A0J9E533_9RHOB</name>
<feature type="binding site" evidence="9">
    <location>
        <position position="45"/>
    </location>
    <ligand>
        <name>S-adenosyl-L-methionine</name>
        <dbReference type="ChEBI" id="CHEBI:59789"/>
    </ligand>
</feature>
<dbReference type="FunFam" id="3.40.50.150:FF:000101">
    <property type="entry name" value="Thiopurine S-methyltransferase"/>
    <property type="match status" value="1"/>
</dbReference>
<evidence type="ECO:0000256" key="1">
    <source>
        <dbReference type="ARBA" id="ARBA00000903"/>
    </source>
</evidence>
<protein>
    <recommendedName>
        <fullName evidence="4 9">Thiopurine S-methyltransferase</fullName>
        <ecNumber evidence="4 9">2.1.1.67</ecNumber>
    </recommendedName>
    <alternativeName>
        <fullName evidence="9">Thiopurine methyltransferase</fullName>
    </alternativeName>
</protein>
<feature type="binding site" evidence="9">
    <location>
        <position position="66"/>
    </location>
    <ligand>
        <name>S-adenosyl-L-methionine</name>
        <dbReference type="ChEBI" id="CHEBI:59789"/>
    </ligand>
</feature>
<dbReference type="GO" id="GO:0008119">
    <property type="term" value="F:thiopurine S-methyltransferase activity"/>
    <property type="evidence" value="ECO:0007669"/>
    <property type="project" value="UniProtKB-UniRule"/>
</dbReference>
<dbReference type="SUPFAM" id="SSF53335">
    <property type="entry name" value="S-adenosyl-L-methionine-dependent methyltransferases"/>
    <property type="match status" value="1"/>
</dbReference>
<dbReference type="InterPro" id="IPR008854">
    <property type="entry name" value="TPMT"/>
</dbReference>
<gene>
    <name evidence="9" type="primary">tpm</name>
    <name evidence="10" type="ORF">AIOL_002878</name>
</gene>
<evidence type="ECO:0000256" key="6">
    <source>
        <dbReference type="ARBA" id="ARBA00022603"/>
    </source>
</evidence>